<sequence>MSVDDLSVRDEDERDDDRQRGGEEMRDSDSSTAPSPGLPVERGRRKGYEQRAVDAFLAHARAAFEDQDVETAPRMTSASVRSAAFPLSKGGYVVSAVDAALGRLEDAFFARERAESLEADGVQEWVDRSRGEAQVILDRLSRRRGRRFRRVSWMRYGYRVDEVDVVSDKIAGYLSDGELVTVDQVRAVAFRMQRGGYHESQVDAVLDAVVEVMLAVR</sequence>
<dbReference type="NCBIfam" id="TIGR03543">
    <property type="entry name" value="divI1A_rptt_fam"/>
    <property type="match status" value="1"/>
</dbReference>
<organism evidence="2 3">
    <name type="scientific">Microbacterium endophyticum</name>
    <dbReference type="NCBI Taxonomy" id="1526412"/>
    <lineage>
        <taxon>Bacteria</taxon>
        <taxon>Bacillati</taxon>
        <taxon>Actinomycetota</taxon>
        <taxon>Actinomycetes</taxon>
        <taxon>Micrococcales</taxon>
        <taxon>Microbacteriaceae</taxon>
        <taxon>Microbacterium</taxon>
    </lineage>
</organism>
<gene>
    <name evidence="2" type="ORF">FHX49_000152</name>
</gene>
<feature type="region of interest" description="Disordered" evidence="1">
    <location>
        <begin position="1"/>
        <end position="45"/>
    </location>
</feature>
<dbReference type="NCBIfam" id="TIGR03544">
    <property type="entry name" value="DivI1A_domain"/>
    <property type="match status" value="2"/>
</dbReference>
<dbReference type="AlphaFoldDB" id="A0A7W4V0G4"/>
<dbReference type="Proteomes" id="UP000529310">
    <property type="component" value="Unassembled WGS sequence"/>
</dbReference>
<evidence type="ECO:0000313" key="3">
    <source>
        <dbReference type="Proteomes" id="UP000529310"/>
    </source>
</evidence>
<proteinExistence type="predicted"/>
<dbReference type="EMBL" id="JACHWQ010000001">
    <property type="protein sequence ID" value="MBB2974611.1"/>
    <property type="molecule type" value="Genomic_DNA"/>
</dbReference>
<name>A0A7W4V0G4_9MICO</name>
<evidence type="ECO:0000256" key="1">
    <source>
        <dbReference type="SAM" id="MobiDB-lite"/>
    </source>
</evidence>
<protein>
    <submittedName>
        <fullName evidence="2">DivIVA domain-containing protein</fullName>
    </submittedName>
</protein>
<evidence type="ECO:0000313" key="2">
    <source>
        <dbReference type="EMBL" id="MBB2974611.1"/>
    </source>
</evidence>
<dbReference type="InterPro" id="IPR019933">
    <property type="entry name" value="DivIVA_domain"/>
</dbReference>
<reference evidence="2 3" key="1">
    <citation type="submission" date="2020-08" db="EMBL/GenBank/DDBJ databases">
        <title>Sequencing the genomes of 1000 actinobacteria strains.</title>
        <authorList>
            <person name="Klenk H.-P."/>
        </authorList>
    </citation>
    <scope>NUCLEOTIDE SEQUENCE [LARGE SCALE GENOMIC DNA]</scope>
    <source>
        <strain evidence="2 3">DSM 27099</strain>
    </source>
</reference>
<accession>A0A7W4V0G4</accession>
<dbReference type="InterPro" id="IPR019932">
    <property type="entry name" value="CHP03543"/>
</dbReference>
<keyword evidence="3" id="KW-1185">Reference proteome</keyword>
<feature type="compositionally biased region" description="Basic and acidic residues" evidence="1">
    <location>
        <begin position="1"/>
        <end position="29"/>
    </location>
</feature>
<dbReference type="Gene3D" id="6.10.250.660">
    <property type="match status" value="1"/>
</dbReference>
<comment type="caution">
    <text evidence="2">The sequence shown here is derived from an EMBL/GenBank/DDBJ whole genome shotgun (WGS) entry which is preliminary data.</text>
</comment>